<feature type="region of interest" description="ACP-binding" evidence="10">
    <location>
        <begin position="262"/>
        <end position="266"/>
    </location>
</feature>
<comment type="pathway">
    <text evidence="10">Lipid metabolism; fatty acid biosynthesis.</text>
</comment>
<gene>
    <name evidence="10" type="primary">fabH</name>
    <name evidence="13" type="ORF">H9874_01035</name>
</gene>
<dbReference type="GO" id="GO:0005737">
    <property type="term" value="C:cytoplasm"/>
    <property type="evidence" value="ECO:0007669"/>
    <property type="project" value="UniProtKB-SubCell"/>
</dbReference>
<dbReference type="AlphaFoldDB" id="A0A9D1QYJ9"/>
<evidence type="ECO:0000256" key="8">
    <source>
        <dbReference type="ARBA" id="ARBA00023268"/>
    </source>
</evidence>
<dbReference type="EMBL" id="DXGI01000034">
    <property type="protein sequence ID" value="HIW77717.1"/>
    <property type="molecule type" value="Genomic_DNA"/>
</dbReference>
<feature type="domain" description="Beta-ketoacyl-[acyl-carrier-protein] synthase III C-terminal" evidence="11">
    <location>
        <begin position="245"/>
        <end position="333"/>
    </location>
</feature>
<feature type="active site" evidence="10">
    <location>
        <position position="261"/>
    </location>
</feature>
<proteinExistence type="inferred from homology"/>
<dbReference type="InterPro" id="IPR004655">
    <property type="entry name" value="FabH"/>
</dbReference>
<dbReference type="Pfam" id="PF08545">
    <property type="entry name" value="ACP_syn_III"/>
    <property type="match status" value="1"/>
</dbReference>
<keyword evidence="4 10" id="KW-0808">Transferase</keyword>
<dbReference type="NCBIfam" id="NF006829">
    <property type="entry name" value="PRK09352.1"/>
    <property type="match status" value="1"/>
</dbReference>
<feature type="active site" evidence="10">
    <location>
        <position position="113"/>
    </location>
</feature>
<dbReference type="InterPro" id="IPR016039">
    <property type="entry name" value="Thiolase-like"/>
</dbReference>
<protein>
    <recommendedName>
        <fullName evidence="10">Beta-ketoacyl-[acyl-carrier-protein] synthase III</fullName>
        <shortName evidence="10">Beta-ketoacyl-ACP synthase III</shortName>
        <shortName evidence="10">KAS III</shortName>
        <ecNumber evidence="10">2.3.1.180</ecNumber>
    </recommendedName>
    <alternativeName>
        <fullName evidence="10">3-oxoacyl-[acyl-carrier-protein] synthase 3</fullName>
    </alternativeName>
    <alternativeName>
        <fullName evidence="10">3-oxoacyl-[acyl-carrier-protein] synthase III</fullName>
    </alternativeName>
</protein>
<comment type="caution">
    <text evidence="13">The sequence shown here is derived from an EMBL/GenBank/DDBJ whole genome shotgun (WGS) entry which is preliminary data.</text>
</comment>
<sequence>MTAIHIQGLGTYVPERRITNVDLMSRVDTNDEWIVSRTGIKARHMLAEDENGSDAAAKAALCALEDAGIEAGEITHVLAATCTPDYLCPSTACILSGKIGSHGAAAFDLNAACTGFIYGLETARGLLAAAPDAKILLVGTEAFTRRLNWNDRTTCILFGDGAAAVVLTNGEAGRPRKRLPAAARLRDVRCGADGRQYALLTVGGGTARDYRPGDPVQDDFYLQMQGREVYKLAVRSLSAVCEEILERNGLTLDDIDLFIPHQANLRIIEAVGDRLKLAADKIFVNLDEYGNTSAASIPLGIGDACAQARILPGSRVLLSAFGGGFTWGAALLEF</sequence>
<comment type="subcellular location">
    <subcellularLocation>
        <location evidence="10">Cytoplasm</location>
    </subcellularLocation>
</comment>
<evidence type="ECO:0000259" key="11">
    <source>
        <dbReference type="Pfam" id="PF08541"/>
    </source>
</evidence>
<comment type="function">
    <text evidence="10">Catalyzes the condensation reaction of fatty acid synthesis by the addition to an acyl acceptor of two carbons from malonyl-ACP. Catalyzes the first condensation reaction which initiates fatty acid synthesis and may therefore play a role in governing the total rate of fatty acid production. Possesses both acetoacetyl-ACP synthase and acetyl transacylase activities. Its substrate specificity determines the biosynthesis of branched-chain and/or straight-chain of fatty acids.</text>
</comment>
<evidence type="ECO:0000256" key="9">
    <source>
        <dbReference type="ARBA" id="ARBA00023315"/>
    </source>
</evidence>
<feature type="domain" description="Beta-ketoacyl-[acyl-carrier-protein] synthase III N-terminal" evidence="12">
    <location>
        <begin position="107"/>
        <end position="172"/>
    </location>
</feature>
<dbReference type="GO" id="GO:0006633">
    <property type="term" value="P:fatty acid biosynthetic process"/>
    <property type="evidence" value="ECO:0007669"/>
    <property type="project" value="UniProtKB-UniRule"/>
</dbReference>
<keyword evidence="9 10" id="KW-0012">Acyltransferase</keyword>
<dbReference type="CDD" id="cd00830">
    <property type="entry name" value="KAS_III"/>
    <property type="match status" value="1"/>
</dbReference>
<reference evidence="13" key="2">
    <citation type="submission" date="2021-04" db="EMBL/GenBank/DDBJ databases">
        <authorList>
            <person name="Gilroy R."/>
        </authorList>
    </citation>
    <scope>NUCLEOTIDE SEQUENCE</scope>
    <source>
        <strain evidence="13">ChiSxjej5B17-1746</strain>
    </source>
</reference>
<reference evidence="13" key="1">
    <citation type="journal article" date="2021" name="PeerJ">
        <title>Extensive microbial diversity within the chicken gut microbiome revealed by metagenomics and culture.</title>
        <authorList>
            <person name="Gilroy R."/>
            <person name="Ravi A."/>
            <person name="Getino M."/>
            <person name="Pursley I."/>
            <person name="Horton D.L."/>
            <person name="Alikhan N.F."/>
            <person name="Baker D."/>
            <person name="Gharbi K."/>
            <person name="Hall N."/>
            <person name="Watson M."/>
            <person name="Adriaenssens E.M."/>
            <person name="Foster-Nyarko E."/>
            <person name="Jarju S."/>
            <person name="Secka A."/>
            <person name="Antonio M."/>
            <person name="Oren A."/>
            <person name="Chaudhuri R.R."/>
            <person name="La Ragione R."/>
            <person name="Hildebrand F."/>
            <person name="Pallen M.J."/>
        </authorList>
    </citation>
    <scope>NUCLEOTIDE SEQUENCE</scope>
    <source>
        <strain evidence="13">ChiSxjej5B17-1746</strain>
    </source>
</reference>
<comment type="domain">
    <text evidence="10">The last Arg residue of the ACP-binding site is essential for the weak association between ACP/AcpP and FabH.</text>
</comment>
<evidence type="ECO:0000256" key="3">
    <source>
        <dbReference type="ARBA" id="ARBA00022516"/>
    </source>
</evidence>
<evidence type="ECO:0000256" key="4">
    <source>
        <dbReference type="ARBA" id="ARBA00022679"/>
    </source>
</evidence>
<dbReference type="InterPro" id="IPR013747">
    <property type="entry name" value="ACP_syn_III_C"/>
</dbReference>
<keyword evidence="7 10" id="KW-0275">Fatty acid biosynthesis</keyword>
<evidence type="ECO:0000256" key="5">
    <source>
        <dbReference type="ARBA" id="ARBA00022832"/>
    </source>
</evidence>
<evidence type="ECO:0000256" key="7">
    <source>
        <dbReference type="ARBA" id="ARBA00023160"/>
    </source>
</evidence>
<evidence type="ECO:0000313" key="13">
    <source>
        <dbReference type="EMBL" id="HIW77717.1"/>
    </source>
</evidence>
<dbReference type="Proteomes" id="UP000824264">
    <property type="component" value="Unassembled WGS sequence"/>
</dbReference>
<evidence type="ECO:0000256" key="1">
    <source>
        <dbReference type="ARBA" id="ARBA00008642"/>
    </source>
</evidence>
<dbReference type="SUPFAM" id="SSF53901">
    <property type="entry name" value="Thiolase-like"/>
    <property type="match status" value="1"/>
</dbReference>
<evidence type="ECO:0000256" key="10">
    <source>
        <dbReference type="HAMAP-Rule" id="MF_01815"/>
    </source>
</evidence>
<comment type="subunit">
    <text evidence="10">Homodimer.</text>
</comment>
<accession>A0A9D1QYJ9</accession>
<dbReference type="Pfam" id="PF08541">
    <property type="entry name" value="ACP_syn_III_C"/>
    <property type="match status" value="1"/>
</dbReference>
<keyword evidence="5 10" id="KW-0276">Fatty acid metabolism</keyword>
<dbReference type="GO" id="GO:0044550">
    <property type="term" value="P:secondary metabolite biosynthetic process"/>
    <property type="evidence" value="ECO:0007669"/>
    <property type="project" value="TreeGrafter"/>
</dbReference>
<dbReference type="InterPro" id="IPR013751">
    <property type="entry name" value="ACP_syn_III_N"/>
</dbReference>
<keyword evidence="8 10" id="KW-0511">Multifunctional enzyme</keyword>
<dbReference type="NCBIfam" id="TIGR00747">
    <property type="entry name" value="fabH"/>
    <property type="match status" value="1"/>
</dbReference>
<dbReference type="HAMAP" id="MF_01815">
    <property type="entry name" value="FabH"/>
    <property type="match status" value="1"/>
</dbReference>
<feature type="active site" evidence="10">
    <location>
        <position position="291"/>
    </location>
</feature>
<dbReference type="GO" id="GO:0033818">
    <property type="term" value="F:beta-ketoacyl-acyl-carrier-protein synthase III activity"/>
    <property type="evidence" value="ECO:0007669"/>
    <property type="project" value="UniProtKB-UniRule"/>
</dbReference>
<evidence type="ECO:0000256" key="6">
    <source>
        <dbReference type="ARBA" id="ARBA00023098"/>
    </source>
</evidence>
<keyword evidence="2 10" id="KW-0963">Cytoplasm</keyword>
<dbReference type="GO" id="GO:0004315">
    <property type="term" value="F:3-oxoacyl-[acyl-carrier-protein] synthase activity"/>
    <property type="evidence" value="ECO:0007669"/>
    <property type="project" value="InterPro"/>
</dbReference>
<dbReference type="PANTHER" id="PTHR34069">
    <property type="entry name" value="3-OXOACYL-[ACYL-CARRIER-PROTEIN] SYNTHASE 3"/>
    <property type="match status" value="1"/>
</dbReference>
<comment type="similarity">
    <text evidence="1 10">Belongs to the thiolase-like superfamily. FabH family.</text>
</comment>
<keyword evidence="6 10" id="KW-0443">Lipid metabolism</keyword>
<evidence type="ECO:0000259" key="12">
    <source>
        <dbReference type="Pfam" id="PF08545"/>
    </source>
</evidence>
<name>A0A9D1QYJ9_9BACT</name>
<keyword evidence="3 10" id="KW-0444">Lipid biosynthesis</keyword>
<evidence type="ECO:0000256" key="2">
    <source>
        <dbReference type="ARBA" id="ARBA00022490"/>
    </source>
</evidence>
<comment type="catalytic activity">
    <reaction evidence="10">
        <text>malonyl-[ACP] + acetyl-CoA + H(+) = 3-oxobutanoyl-[ACP] + CO2 + CoA</text>
        <dbReference type="Rhea" id="RHEA:12080"/>
        <dbReference type="Rhea" id="RHEA-COMP:9623"/>
        <dbReference type="Rhea" id="RHEA-COMP:9625"/>
        <dbReference type="ChEBI" id="CHEBI:15378"/>
        <dbReference type="ChEBI" id="CHEBI:16526"/>
        <dbReference type="ChEBI" id="CHEBI:57287"/>
        <dbReference type="ChEBI" id="CHEBI:57288"/>
        <dbReference type="ChEBI" id="CHEBI:78449"/>
        <dbReference type="ChEBI" id="CHEBI:78450"/>
        <dbReference type="EC" id="2.3.1.180"/>
    </reaction>
</comment>
<evidence type="ECO:0000313" key="14">
    <source>
        <dbReference type="Proteomes" id="UP000824264"/>
    </source>
</evidence>
<dbReference type="Gene3D" id="3.40.47.10">
    <property type="match status" value="1"/>
</dbReference>
<organism evidence="13 14">
    <name type="scientific">Candidatus Bilophila faecipullorum</name>
    <dbReference type="NCBI Taxonomy" id="2838482"/>
    <lineage>
        <taxon>Bacteria</taxon>
        <taxon>Pseudomonadati</taxon>
        <taxon>Thermodesulfobacteriota</taxon>
        <taxon>Desulfovibrionia</taxon>
        <taxon>Desulfovibrionales</taxon>
        <taxon>Desulfovibrionaceae</taxon>
        <taxon>Bilophila</taxon>
    </lineage>
</organism>
<dbReference type="PANTHER" id="PTHR34069:SF2">
    <property type="entry name" value="BETA-KETOACYL-[ACYL-CARRIER-PROTEIN] SYNTHASE III"/>
    <property type="match status" value="1"/>
</dbReference>
<dbReference type="EC" id="2.3.1.180" evidence="10"/>